<dbReference type="InterPro" id="IPR010131">
    <property type="entry name" value="MdtP/NodT-like"/>
</dbReference>
<dbReference type="Pfam" id="PF02321">
    <property type="entry name" value="OEP"/>
    <property type="match status" value="1"/>
</dbReference>
<comment type="caution">
    <text evidence="2">The sequence shown here is derived from an EMBL/GenBank/DDBJ whole genome shotgun (WGS) entry which is preliminary data.</text>
</comment>
<name>A0AAW3Q0S6_9BURK</name>
<dbReference type="SUPFAM" id="SSF56954">
    <property type="entry name" value="Outer membrane efflux proteins (OEP)"/>
    <property type="match status" value="1"/>
</dbReference>
<protein>
    <submittedName>
        <fullName evidence="2">Uncharacterized protein</fullName>
    </submittedName>
</protein>
<dbReference type="Proteomes" id="UP000070434">
    <property type="component" value="Chromosome 1"/>
</dbReference>
<dbReference type="EMBL" id="LNJP01000001">
    <property type="protein sequence ID" value="KWZ34922.1"/>
    <property type="molecule type" value="Genomic_DNA"/>
</dbReference>
<evidence type="ECO:0000256" key="1">
    <source>
        <dbReference type="ARBA" id="ARBA00007613"/>
    </source>
</evidence>
<comment type="similarity">
    <text evidence="1">Belongs to the outer membrane factor (OMF) (TC 1.B.17) family.</text>
</comment>
<gene>
    <name evidence="2" type="ORF">WS64_04870</name>
</gene>
<proteinExistence type="inferred from homology"/>
<evidence type="ECO:0000313" key="2">
    <source>
        <dbReference type="EMBL" id="KWZ34922.1"/>
    </source>
</evidence>
<dbReference type="Gene3D" id="1.20.1600.10">
    <property type="entry name" value="Outer membrane efflux proteins (OEP)"/>
    <property type="match status" value="1"/>
</dbReference>
<evidence type="ECO:0000313" key="3">
    <source>
        <dbReference type="Proteomes" id="UP000070434"/>
    </source>
</evidence>
<reference evidence="2 3" key="1">
    <citation type="submission" date="2015-11" db="EMBL/GenBank/DDBJ databases">
        <authorList>
            <person name="Sahl J."/>
            <person name="Wagner D."/>
            <person name="Keim P."/>
        </authorList>
    </citation>
    <scope>NUCLEOTIDE SEQUENCE [LARGE SCALE GENOMIC DNA]</scope>
    <source>
        <strain evidence="2 3">AZ-4-2-10-S1-D7</strain>
    </source>
</reference>
<dbReference type="AlphaFoldDB" id="A0AAW3Q0S6"/>
<dbReference type="GO" id="GO:0015562">
    <property type="term" value="F:efflux transmembrane transporter activity"/>
    <property type="evidence" value="ECO:0007669"/>
    <property type="project" value="InterPro"/>
</dbReference>
<dbReference type="PANTHER" id="PTHR30203">
    <property type="entry name" value="OUTER MEMBRANE CATION EFFLUX PROTEIN"/>
    <property type="match status" value="1"/>
</dbReference>
<dbReference type="InterPro" id="IPR003423">
    <property type="entry name" value="OMP_efflux"/>
</dbReference>
<sequence length="89" mass="10057">MPLIKKIAAISEQYYDLAQARYRGGTDRFLTLLDAQRTLYAAQRQRVTDMLAKQSNLITPYKVLGGGWRETSAVAQRSLRYQNDVASCA</sequence>
<accession>A0AAW3Q0S6</accession>
<dbReference type="PANTHER" id="PTHR30203:SF32">
    <property type="entry name" value="CATION EFFLUX SYSTEM PROTEIN CUSC"/>
    <property type="match status" value="1"/>
</dbReference>
<organism evidence="2 3">
    <name type="scientific">Burkholderia anthina</name>
    <dbReference type="NCBI Taxonomy" id="179879"/>
    <lineage>
        <taxon>Bacteria</taxon>
        <taxon>Pseudomonadati</taxon>
        <taxon>Pseudomonadota</taxon>
        <taxon>Betaproteobacteria</taxon>
        <taxon>Burkholderiales</taxon>
        <taxon>Burkholderiaceae</taxon>
        <taxon>Burkholderia</taxon>
        <taxon>Burkholderia cepacia complex</taxon>
    </lineage>
</organism>